<feature type="region of interest" description="Disordered" evidence="1">
    <location>
        <begin position="419"/>
        <end position="439"/>
    </location>
</feature>
<feature type="compositionally biased region" description="Polar residues" evidence="1">
    <location>
        <begin position="328"/>
        <end position="337"/>
    </location>
</feature>
<sequence>MLVAVREFLPDETRRLCGSQDESLEVRYTINIKDNELTITDAADPRCCQILKCDFYFSTSGLLFDSAVAPIVRLALQDFGSAKAIVVVDGAETVRHHTLFDPIEGILARSWRLLVDWAVGLCGVTLENIFLNIVELRGNTMLKDLSLGGTRHGFKGKGVIARELWDSHSAGDLLASLECAPYYDVKCEGDLRMALHRVSHVVSSDYSQVFSLVLQYRTPTQRYSTTLRFMSLAMADEERAGPSTRHCVVTAAQLISCCALNKAGVSTAFSSLVEPGLLGQCPALWISCFAPSAPTFAAFPGSFTESYRVATTASHVYESRRGVRGHRSSQQVASFPSSRKKKTMNSTSNLYSEVDATHCVKKKHSARASSRARQTESRNSCHAEAKISDCATKTCAGFFSQTVYNCAGPEAAPGVRAGEAANGSHPTVQPGKGSGGCDNGGTSHAPCHRRTKARPQCPFEANQRAMWLQLFNHLQRELNRYEKREDAYRHCIEVLKWALSSFETGTTGPKGEGVGASSKDIVRGARTCGGNVCTLLGCRVFQEHRSASERDSRNKNVVCS</sequence>
<accession>G0UZ26</accession>
<reference evidence="2" key="1">
    <citation type="journal article" date="2012" name="Proc. Natl. Acad. Sci. U.S.A.">
        <title>Antigenic diversity is generated by distinct evolutionary mechanisms in African trypanosome species.</title>
        <authorList>
            <person name="Jackson A.P."/>
            <person name="Berry A."/>
            <person name="Aslett M."/>
            <person name="Allison H.C."/>
            <person name="Burton P."/>
            <person name="Vavrova-Anderson J."/>
            <person name="Brown R."/>
            <person name="Browne H."/>
            <person name="Corton N."/>
            <person name="Hauser H."/>
            <person name="Gamble J."/>
            <person name="Gilderthorp R."/>
            <person name="Marcello L."/>
            <person name="McQuillan J."/>
            <person name="Otto T.D."/>
            <person name="Quail M.A."/>
            <person name="Sanders M.J."/>
            <person name="van Tonder A."/>
            <person name="Ginger M.L."/>
            <person name="Field M.C."/>
            <person name="Barry J.D."/>
            <person name="Hertz-Fowler C."/>
            <person name="Berriman M."/>
        </authorList>
    </citation>
    <scope>NUCLEOTIDE SEQUENCE</scope>
    <source>
        <strain evidence="2">IL3000</strain>
    </source>
</reference>
<dbReference type="AlphaFoldDB" id="G0UZ26"/>
<evidence type="ECO:0000313" key="2">
    <source>
        <dbReference type="EMBL" id="CCC94645.1"/>
    </source>
</evidence>
<dbReference type="VEuPathDB" id="TriTrypDB:TcIL3000.11.250"/>
<organism evidence="2">
    <name type="scientific">Trypanosoma congolense (strain IL3000)</name>
    <dbReference type="NCBI Taxonomy" id="1068625"/>
    <lineage>
        <taxon>Eukaryota</taxon>
        <taxon>Discoba</taxon>
        <taxon>Euglenozoa</taxon>
        <taxon>Kinetoplastea</taxon>
        <taxon>Metakinetoplastina</taxon>
        <taxon>Trypanosomatida</taxon>
        <taxon>Trypanosomatidae</taxon>
        <taxon>Trypanosoma</taxon>
        <taxon>Nannomonas</taxon>
    </lineage>
</organism>
<proteinExistence type="predicted"/>
<dbReference type="EMBL" id="HE575324">
    <property type="protein sequence ID" value="CCC94645.1"/>
    <property type="molecule type" value="Genomic_DNA"/>
</dbReference>
<feature type="region of interest" description="Disordered" evidence="1">
    <location>
        <begin position="321"/>
        <end position="347"/>
    </location>
</feature>
<name>G0UZ26_TRYCI</name>
<evidence type="ECO:0000256" key="1">
    <source>
        <dbReference type="SAM" id="MobiDB-lite"/>
    </source>
</evidence>
<protein>
    <submittedName>
        <fullName evidence="2">Uncharacterized protein</fullName>
    </submittedName>
</protein>
<gene>
    <name evidence="2" type="ORF">TCIL3000_11_250</name>
</gene>